<comment type="caution">
    <text evidence="2">The sequence shown here is derived from an EMBL/GenBank/DDBJ whole genome shotgun (WGS) entry which is preliminary data.</text>
</comment>
<accession>A0A4R2STM4</accession>
<keyword evidence="1" id="KW-0472">Membrane</keyword>
<keyword evidence="3" id="KW-1185">Reference proteome</keyword>
<proteinExistence type="predicted"/>
<evidence type="ECO:0000313" key="2">
    <source>
        <dbReference type="EMBL" id="TCP92071.1"/>
    </source>
</evidence>
<gene>
    <name evidence="2" type="ORF">EDC44_12824</name>
</gene>
<protein>
    <submittedName>
        <fullName evidence="2">Uncharacterized protein</fullName>
    </submittedName>
</protein>
<feature type="transmembrane region" description="Helical" evidence="1">
    <location>
        <begin position="44"/>
        <end position="61"/>
    </location>
</feature>
<evidence type="ECO:0000313" key="3">
    <source>
        <dbReference type="Proteomes" id="UP000295763"/>
    </source>
</evidence>
<keyword evidence="1" id="KW-1133">Transmembrane helix</keyword>
<feature type="transmembrane region" description="Helical" evidence="1">
    <location>
        <begin position="7"/>
        <end position="24"/>
    </location>
</feature>
<reference evidence="2 3" key="1">
    <citation type="submission" date="2019-03" db="EMBL/GenBank/DDBJ databases">
        <title>Genomic Encyclopedia of Type Strains, Phase IV (KMG-IV): sequencing the most valuable type-strain genomes for metagenomic binning, comparative biology and taxonomic classification.</title>
        <authorList>
            <person name="Goeker M."/>
        </authorList>
    </citation>
    <scope>NUCLEOTIDE SEQUENCE [LARGE SCALE GENOMIC DNA]</scope>
    <source>
        <strain evidence="2 3">DSM 28404</strain>
    </source>
</reference>
<organism evidence="2 3">
    <name type="scientific">Cricetibacter osteomyelitidis</name>
    <dbReference type="NCBI Taxonomy" id="1521931"/>
    <lineage>
        <taxon>Bacteria</taxon>
        <taxon>Pseudomonadati</taxon>
        <taxon>Pseudomonadota</taxon>
        <taxon>Gammaproteobacteria</taxon>
        <taxon>Pasteurellales</taxon>
        <taxon>Pasteurellaceae</taxon>
        <taxon>Cricetibacter</taxon>
    </lineage>
</organism>
<evidence type="ECO:0000256" key="1">
    <source>
        <dbReference type="SAM" id="Phobius"/>
    </source>
</evidence>
<dbReference type="EMBL" id="SLYB01000028">
    <property type="protein sequence ID" value="TCP92071.1"/>
    <property type="molecule type" value="Genomic_DNA"/>
</dbReference>
<dbReference type="RefSeq" id="WP_131978632.1">
    <property type="nucleotide sequence ID" value="NZ_SLYB01000028.1"/>
</dbReference>
<keyword evidence="1" id="KW-0812">Transmembrane</keyword>
<dbReference type="Proteomes" id="UP000295763">
    <property type="component" value="Unassembled WGS sequence"/>
</dbReference>
<dbReference type="AlphaFoldDB" id="A0A4R2STM4"/>
<name>A0A4R2STM4_9PAST</name>
<sequence length="70" mass="8275">MKRGIRIFVLILVIANLSATLHFFRKYDFNQDLNFLLDAYCQVSIYALKLGVLGVIVDWFSKDWFDKKDK</sequence>